<gene>
    <name evidence="6" type="primary">MTG2_1</name>
    <name evidence="6" type="ORF">K7432_004511</name>
</gene>
<dbReference type="InterPro" id="IPR036726">
    <property type="entry name" value="GTP1_OBG_dom_sf"/>
</dbReference>
<evidence type="ECO:0000256" key="3">
    <source>
        <dbReference type="SAM" id="Coils"/>
    </source>
</evidence>
<evidence type="ECO:0000259" key="4">
    <source>
        <dbReference type="PROSITE" id="PS51710"/>
    </source>
</evidence>
<dbReference type="EMBL" id="JASJQH010000156">
    <property type="protein sequence ID" value="KAK9766425.1"/>
    <property type="molecule type" value="Genomic_DNA"/>
</dbReference>
<dbReference type="InterPro" id="IPR027417">
    <property type="entry name" value="P-loop_NTPase"/>
</dbReference>
<dbReference type="GO" id="GO:0140680">
    <property type="term" value="F:histone H3K36me/H3K36me2 demethylase activity"/>
    <property type="evidence" value="ECO:0007669"/>
    <property type="project" value="UniProtKB-EC"/>
</dbReference>
<feature type="coiled-coil region" evidence="3">
    <location>
        <begin position="315"/>
        <end position="375"/>
    </location>
</feature>
<evidence type="ECO:0000256" key="2">
    <source>
        <dbReference type="ARBA" id="ARBA00023134"/>
    </source>
</evidence>
<dbReference type="InterPro" id="IPR045086">
    <property type="entry name" value="OBG_GTPase"/>
</dbReference>
<evidence type="ECO:0000313" key="7">
    <source>
        <dbReference type="Proteomes" id="UP001479436"/>
    </source>
</evidence>
<dbReference type="PROSITE" id="PS51710">
    <property type="entry name" value="G_OBG"/>
    <property type="match status" value="1"/>
</dbReference>
<dbReference type="PRINTS" id="PR00326">
    <property type="entry name" value="GTP1OBG"/>
</dbReference>
<dbReference type="InterPro" id="IPR006169">
    <property type="entry name" value="GTP1_OBG_dom"/>
</dbReference>
<dbReference type="Pfam" id="PF01018">
    <property type="entry name" value="GTP1_OBG"/>
    <property type="match status" value="2"/>
</dbReference>
<dbReference type="CDD" id="cd01898">
    <property type="entry name" value="Obg"/>
    <property type="match status" value="1"/>
</dbReference>
<dbReference type="EC" id="1.14.11.27" evidence="6"/>
<accession>A0ABR2WY10</accession>
<comment type="caution">
    <text evidence="6">The sequence shown here is derived from an EMBL/GenBank/DDBJ whole genome shotgun (WGS) entry which is preliminary data.</text>
</comment>
<dbReference type="InterPro" id="IPR006073">
    <property type="entry name" value="GTP-bd"/>
</dbReference>
<dbReference type="Gene3D" id="3.40.50.300">
    <property type="entry name" value="P-loop containing nucleotide triphosphate hydrolases"/>
    <property type="match status" value="1"/>
</dbReference>
<proteinExistence type="predicted"/>
<feature type="domain" description="OBG-type G" evidence="4">
    <location>
        <begin position="626"/>
        <end position="792"/>
    </location>
</feature>
<keyword evidence="2" id="KW-0342">GTP-binding</keyword>
<dbReference type="PANTHER" id="PTHR11702">
    <property type="entry name" value="DEVELOPMENTALLY REGULATED GTP-BINDING PROTEIN-RELATED"/>
    <property type="match status" value="1"/>
</dbReference>
<sequence>MFPIRRFIQLDRLGLCSKVTHPLKRNSTVFCRLLSAQPSFATEVSLKSPTKKPRSVFDIDKAELRAFVNGWDNDTDIYEEEFNSNDMYRDCTDSSNSVSCSPRRIQTRSKYGDNYREKDLGFEIEQRQHASDTMNIHTNESDYEIVGRDKHIVPLDELSNIENESIEFDKNFSENSVDFDDSTGLDTSLECGERLIFEDDDVKYKRSIKPANLQKLKHDITEIDERIEFENVVAAKPVNKYDFQFETKKGDLGDYIPGLTYSRWAQNSSTDKKVILEDIDLEYVEQRTFSRLLQKLNSNPHRLMNDLYIDENVTVDQLQRNRSQLERVARERRSNMNKSDLPTFRAEVDEKLLYLDESEKSSRKSRKALRNYEVENDDYSPKNPKKYVEYDSAALSSQPNVVNQTEAIAGQRTERERLRYTDNKVADYCDFKQVLVAGGYGGDGCVSFLKAKHGLKITADGGDGGQGGSIYFEATKDLASLSSVSLKIHGRRGFNGKARAQEGKSGADVIIRVPVGTVVREVDLPNENEEFSEAKNDYFIHYPGWTKKNLNNKFTDIVYPFTSPHRQEKRELDFEVDGQKHLLCYGGQGGFGNPYFANKENKHPKFATKGLRGQVRCLELELKTIADAGLVGLPNAGKSTFLRSISNAYPKVGPYPFTTVNPCVGTVQYPDFYRITMADIPGLVEGAHQNMGLGNSFLRHIERSNILVYVIDLSKEAPWNDLNLLRSELELYKPGLTKRPSLIIGNKADISNVAKGNFEHFQSIVEHQIIPVSAKLGKNINKATSVLREMMENLKR</sequence>
<dbReference type="InterPro" id="IPR031167">
    <property type="entry name" value="G_OBG"/>
</dbReference>
<dbReference type="SUPFAM" id="SSF52540">
    <property type="entry name" value="P-loop containing nucleoside triphosphate hydrolases"/>
    <property type="match status" value="1"/>
</dbReference>
<dbReference type="Pfam" id="PF01926">
    <property type="entry name" value="MMR_HSR1"/>
    <property type="match status" value="1"/>
</dbReference>
<keyword evidence="1" id="KW-0547">Nucleotide-binding</keyword>
<dbReference type="SUPFAM" id="SSF82051">
    <property type="entry name" value="Obg GTP-binding protein N-terminal domain"/>
    <property type="match status" value="1"/>
</dbReference>
<evidence type="ECO:0000256" key="1">
    <source>
        <dbReference type="ARBA" id="ARBA00022741"/>
    </source>
</evidence>
<keyword evidence="7" id="KW-1185">Reference proteome</keyword>
<name>A0ABR2WY10_9FUNG</name>
<dbReference type="PANTHER" id="PTHR11702:SF31">
    <property type="entry name" value="MITOCHONDRIAL RIBOSOME-ASSOCIATED GTPASE 2"/>
    <property type="match status" value="1"/>
</dbReference>
<organism evidence="6 7">
    <name type="scientific">Basidiobolus ranarum</name>
    <dbReference type="NCBI Taxonomy" id="34480"/>
    <lineage>
        <taxon>Eukaryota</taxon>
        <taxon>Fungi</taxon>
        <taxon>Fungi incertae sedis</taxon>
        <taxon>Zoopagomycota</taxon>
        <taxon>Entomophthoromycotina</taxon>
        <taxon>Basidiobolomycetes</taxon>
        <taxon>Basidiobolales</taxon>
        <taxon>Basidiobolaceae</taxon>
        <taxon>Basidiobolus</taxon>
    </lineage>
</organism>
<dbReference type="PROSITE" id="PS51883">
    <property type="entry name" value="OBG"/>
    <property type="match status" value="1"/>
</dbReference>
<evidence type="ECO:0000313" key="6">
    <source>
        <dbReference type="EMBL" id="KAK9766425.1"/>
    </source>
</evidence>
<reference evidence="6 7" key="1">
    <citation type="submission" date="2023-04" db="EMBL/GenBank/DDBJ databases">
        <title>Genome of Basidiobolus ranarum AG-B5.</title>
        <authorList>
            <person name="Stajich J.E."/>
            <person name="Carter-House D."/>
            <person name="Gryganskyi A."/>
        </authorList>
    </citation>
    <scope>NUCLEOTIDE SEQUENCE [LARGE SCALE GENOMIC DNA]</scope>
    <source>
        <strain evidence="6 7">AG-B5</strain>
    </source>
</reference>
<dbReference type="Proteomes" id="UP001479436">
    <property type="component" value="Unassembled WGS sequence"/>
</dbReference>
<keyword evidence="3" id="KW-0175">Coiled coil</keyword>
<dbReference type="NCBIfam" id="NF008956">
    <property type="entry name" value="PRK12299.1"/>
    <property type="match status" value="1"/>
</dbReference>
<keyword evidence="6" id="KW-0560">Oxidoreductase</keyword>
<dbReference type="Gene3D" id="2.70.210.12">
    <property type="entry name" value="GTP1/OBG domain"/>
    <property type="match status" value="1"/>
</dbReference>
<feature type="domain" description="Obg" evidence="5">
    <location>
        <begin position="426"/>
        <end position="625"/>
    </location>
</feature>
<evidence type="ECO:0000259" key="5">
    <source>
        <dbReference type="PROSITE" id="PS51883"/>
    </source>
</evidence>
<protein>
    <submittedName>
        <fullName evidence="6">GTPase of the mitochondrial inner membrane that associates with the large ribosomal subunit</fullName>
        <ecNumber evidence="6">1.14.11.27</ecNumber>
    </submittedName>
</protein>